<proteinExistence type="predicted"/>
<keyword evidence="3" id="KW-1185">Reference proteome</keyword>
<evidence type="ECO:0000313" key="2">
    <source>
        <dbReference type="EMBL" id="CDI82625.1"/>
    </source>
</evidence>
<feature type="compositionally biased region" description="Basic and acidic residues" evidence="1">
    <location>
        <begin position="175"/>
        <end position="189"/>
    </location>
</feature>
<gene>
    <name evidence="2" type="ORF">EAH_00029500</name>
</gene>
<dbReference type="AlphaFoldDB" id="U6GR14"/>
<dbReference type="EMBL" id="HG672604">
    <property type="protein sequence ID" value="CDI82625.1"/>
    <property type="molecule type" value="Genomic_DNA"/>
</dbReference>
<reference evidence="2" key="2">
    <citation type="submission" date="2013-10" db="EMBL/GenBank/DDBJ databases">
        <authorList>
            <person name="Aslett M."/>
        </authorList>
    </citation>
    <scope>NUCLEOTIDE SEQUENCE</scope>
    <source>
        <strain evidence="2">Houghton</strain>
    </source>
</reference>
<feature type="region of interest" description="Disordered" evidence="1">
    <location>
        <begin position="1"/>
        <end position="161"/>
    </location>
</feature>
<feature type="compositionally biased region" description="Pro residues" evidence="1">
    <location>
        <begin position="139"/>
        <end position="149"/>
    </location>
</feature>
<evidence type="ECO:0000256" key="1">
    <source>
        <dbReference type="SAM" id="MobiDB-lite"/>
    </source>
</evidence>
<reference evidence="2" key="1">
    <citation type="submission" date="2013-10" db="EMBL/GenBank/DDBJ databases">
        <title>Genomic analysis of the causative agents of coccidiosis in chickens.</title>
        <authorList>
            <person name="Reid A.J."/>
            <person name="Blake D."/>
            <person name="Billington K."/>
            <person name="Browne H."/>
            <person name="Dunn M."/>
            <person name="Hung S."/>
            <person name="Kawahara F."/>
            <person name="Miranda-Saavedra D."/>
            <person name="Mourier T."/>
            <person name="Nagra H."/>
            <person name="Otto T.D."/>
            <person name="Rawlings N."/>
            <person name="Sanchez A."/>
            <person name="Sanders M."/>
            <person name="Subramaniam C."/>
            <person name="Tay Y."/>
            <person name="Dear P."/>
            <person name="Doerig C."/>
            <person name="Gruber A."/>
            <person name="Parkinson J."/>
            <person name="Shirley M."/>
            <person name="Wan K.L."/>
            <person name="Berriman M."/>
            <person name="Tomley F."/>
            <person name="Pain A."/>
        </authorList>
    </citation>
    <scope>NUCLEOTIDE SEQUENCE</scope>
    <source>
        <strain evidence="2">Houghton</strain>
    </source>
</reference>
<dbReference type="Proteomes" id="UP000018050">
    <property type="component" value="Unassembled WGS sequence"/>
</dbReference>
<name>U6GR14_EIMAC</name>
<dbReference type="OMA" id="YCLRVER"/>
<feature type="region of interest" description="Disordered" evidence="1">
    <location>
        <begin position="175"/>
        <end position="218"/>
    </location>
</feature>
<organism evidence="2 3">
    <name type="scientific">Eimeria acervulina</name>
    <name type="common">Coccidian parasite</name>
    <dbReference type="NCBI Taxonomy" id="5801"/>
    <lineage>
        <taxon>Eukaryota</taxon>
        <taxon>Sar</taxon>
        <taxon>Alveolata</taxon>
        <taxon>Apicomplexa</taxon>
        <taxon>Conoidasida</taxon>
        <taxon>Coccidia</taxon>
        <taxon>Eucoccidiorida</taxon>
        <taxon>Eimeriorina</taxon>
        <taxon>Eimeriidae</taxon>
        <taxon>Eimeria</taxon>
    </lineage>
</organism>
<feature type="region of interest" description="Disordered" evidence="1">
    <location>
        <begin position="259"/>
        <end position="278"/>
    </location>
</feature>
<dbReference type="RefSeq" id="XP_013248037.1">
    <property type="nucleotide sequence ID" value="XM_013392583.1"/>
</dbReference>
<sequence length="306" mass="32610">MHPLQAQLQPSRGPPQHQGPSEDPLGPQGPPKDPLGPAKTLQGPPEDPLGPSKRPQKPPDDPLGLSEGPKGPSGGPQAPQGLSEGSQGPPVDAQGPPEASELKGPLREGGGSQGPQQQHIKLLQRIKRVSDLNKGSRGPPGPQGPPGAPGAPRMPVKTTKSYCLRVERVAAKLMRYTDELRGPSKKEAQRSSAAGGPPEGKGAPKEQAGRGPQRCSRRFLSVNRSIRVNHYEESVKEEKNILGKFVKHKSSERVPKYVKAAAEEPPKSKSSSLAPLPETERQRLLAIVLQQQEKAELEDGKTSEEA</sequence>
<evidence type="ECO:0000313" key="3">
    <source>
        <dbReference type="Proteomes" id="UP000018050"/>
    </source>
</evidence>
<feature type="compositionally biased region" description="Polar residues" evidence="1">
    <location>
        <begin position="1"/>
        <end position="10"/>
    </location>
</feature>
<protein>
    <submittedName>
        <fullName evidence="2">WD repeat-containing protein 33, related</fullName>
    </submittedName>
</protein>
<accession>U6GR14</accession>
<dbReference type="VEuPathDB" id="ToxoDB:EAH_00029500"/>
<dbReference type="GeneID" id="25271020"/>
<feature type="compositionally biased region" description="Low complexity" evidence="1">
    <location>
        <begin position="268"/>
        <end position="277"/>
    </location>
</feature>